<dbReference type="GO" id="GO:0042797">
    <property type="term" value="P:tRNA transcription by RNA polymerase III"/>
    <property type="evidence" value="ECO:0007669"/>
    <property type="project" value="TreeGrafter"/>
</dbReference>
<feature type="compositionally biased region" description="Acidic residues" evidence="1">
    <location>
        <begin position="341"/>
        <end position="352"/>
    </location>
</feature>
<name>A0A420HCE8_9PEZI</name>
<proteinExistence type="predicted"/>
<reference evidence="2 3" key="1">
    <citation type="journal article" date="2018" name="BMC Genomics">
        <title>Comparative genome analyses reveal sequence features reflecting distinct modes of host-adaptation between dicot and monocot powdery mildew.</title>
        <authorList>
            <person name="Wu Y."/>
            <person name="Ma X."/>
            <person name="Pan Z."/>
            <person name="Kale S.D."/>
            <person name="Song Y."/>
            <person name="King H."/>
            <person name="Zhang Q."/>
            <person name="Presley C."/>
            <person name="Deng X."/>
            <person name="Wei C.I."/>
            <person name="Xiao S."/>
        </authorList>
    </citation>
    <scope>NUCLEOTIDE SEQUENCE [LARGE SCALE GENOMIC DNA]</scope>
    <source>
        <strain evidence="2">UMSG3</strain>
    </source>
</reference>
<feature type="compositionally biased region" description="Gly residues" evidence="1">
    <location>
        <begin position="91"/>
        <end position="108"/>
    </location>
</feature>
<evidence type="ECO:0000313" key="2">
    <source>
        <dbReference type="EMBL" id="RKF55111.1"/>
    </source>
</evidence>
<dbReference type="GO" id="GO:0005666">
    <property type="term" value="C:RNA polymerase III complex"/>
    <property type="evidence" value="ECO:0007669"/>
    <property type="project" value="TreeGrafter"/>
</dbReference>
<feature type="region of interest" description="Disordered" evidence="1">
    <location>
        <begin position="313"/>
        <end position="352"/>
    </location>
</feature>
<dbReference type="PANTHER" id="PTHR12069:SF0">
    <property type="entry name" value="DNA-DIRECTED RNA POLYMERASE III SUBUNIT RPC5"/>
    <property type="match status" value="1"/>
</dbReference>
<dbReference type="STRING" id="62708.A0A420HCE8"/>
<dbReference type="Pfam" id="PF04801">
    <property type="entry name" value="RPC5"/>
    <property type="match status" value="2"/>
</dbReference>
<dbReference type="Proteomes" id="UP000283383">
    <property type="component" value="Unassembled WGS sequence"/>
</dbReference>
<feature type="region of interest" description="Disordered" evidence="1">
    <location>
        <begin position="91"/>
        <end position="125"/>
    </location>
</feature>
<dbReference type="EMBL" id="MCBQ01020432">
    <property type="protein sequence ID" value="RKF55111.1"/>
    <property type="molecule type" value="Genomic_DNA"/>
</dbReference>
<dbReference type="PANTHER" id="PTHR12069">
    <property type="entry name" value="DNA-DIRECTED RNA POLYMERASES III 80 KDA POLYPEPTIDE RNA POLYMERASE III SUBUNIT 5"/>
    <property type="match status" value="1"/>
</dbReference>
<accession>A0A420HCE8</accession>
<evidence type="ECO:0000313" key="3">
    <source>
        <dbReference type="Proteomes" id="UP000283383"/>
    </source>
</evidence>
<dbReference type="AlphaFoldDB" id="A0A420HCE8"/>
<organism evidence="2 3">
    <name type="scientific">Golovinomyces cichoracearum</name>
    <dbReference type="NCBI Taxonomy" id="62708"/>
    <lineage>
        <taxon>Eukaryota</taxon>
        <taxon>Fungi</taxon>
        <taxon>Dikarya</taxon>
        <taxon>Ascomycota</taxon>
        <taxon>Pezizomycotina</taxon>
        <taxon>Leotiomycetes</taxon>
        <taxon>Erysiphales</taxon>
        <taxon>Erysiphaceae</taxon>
        <taxon>Golovinomyces</taxon>
    </lineage>
</organism>
<protein>
    <recommendedName>
        <fullName evidence="4">DNA-directed RNA polymerase III subunit rpc5</fullName>
    </recommendedName>
</protein>
<comment type="caution">
    <text evidence="2">The sequence shown here is derived from an EMBL/GenBank/DDBJ whole genome shotgun (WGS) entry which is preliminary data.</text>
</comment>
<dbReference type="InterPro" id="IPR006886">
    <property type="entry name" value="RNA_pol_III_Rpc5"/>
</dbReference>
<sequence length="352" mass="39157">MDQDNDPIKATYNVFVKPRISEDRQVYILQFPNRDSRQNYNANLGAEPLKMRIKPVAGMVEMDVPIDPFNNYDREKGIKWGDALRKSKIAKGGGSHGLPGGFGIGGAQSSGRGKGKGGVAGNDETNHESVMADYEAAVQKEQVLIRQTLGGQAISKDATTPQYMIGTFRKDQLHLTPVDNIVQMRPQFHHIDAAVEQERSSRVRETNVSAKSEAKAVQMTVKSQIDGENSNNSERTMAARIAAAQSEAWKAHRYVDEDTDEAWLEYSESMFVCSKLEKTEEMLAQLPRLKSTYNDTEYMDLISGQRDSARLAKKKVKEKISESENVKASNNLDSINKDSDSSMDSEDDGLQI</sequence>
<evidence type="ECO:0000256" key="1">
    <source>
        <dbReference type="SAM" id="MobiDB-lite"/>
    </source>
</evidence>
<evidence type="ECO:0008006" key="4">
    <source>
        <dbReference type="Google" id="ProtNLM"/>
    </source>
</evidence>
<gene>
    <name evidence="2" type="ORF">GcM3_204018</name>
</gene>
<keyword evidence="3" id="KW-1185">Reference proteome</keyword>